<evidence type="ECO:0000313" key="2">
    <source>
        <dbReference type="Proteomes" id="UP000887013"/>
    </source>
</evidence>
<dbReference type="Proteomes" id="UP000887013">
    <property type="component" value="Unassembled WGS sequence"/>
</dbReference>
<accession>A0A8X6Q4P5</accession>
<evidence type="ECO:0000313" key="1">
    <source>
        <dbReference type="EMBL" id="GFU02119.1"/>
    </source>
</evidence>
<name>A0A8X6Q4P5_NEPPI</name>
<sequence>MDATIKKDSTTSDVEDRDISFSIPLGELDEILIATEMVDEFAAASPIWDDDVSRTQQPVQEHVFCKLSTNKEPTFHIY</sequence>
<protein>
    <submittedName>
        <fullName evidence="1">Uncharacterized protein</fullName>
    </submittedName>
</protein>
<proteinExistence type="predicted"/>
<organism evidence="1 2">
    <name type="scientific">Nephila pilipes</name>
    <name type="common">Giant wood spider</name>
    <name type="synonym">Nephila maculata</name>
    <dbReference type="NCBI Taxonomy" id="299642"/>
    <lineage>
        <taxon>Eukaryota</taxon>
        <taxon>Metazoa</taxon>
        <taxon>Ecdysozoa</taxon>
        <taxon>Arthropoda</taxon>
        <taxon>Chelicerata</taxon>
        <taxon>Arachnida</taxon>
        <taxon>Araneae</taxon>
        <taxon>Araneomorphae</taxon>
        <taxon>Entelegynae</taxon>
        <taxon>Araneoidea</taxon>
        <taxon>Nephilidae</taxon>
        <taxon>Nephila</taxon>
    </lineage>
</organism>
<dbReference type="AlphaFoldDB" id="A0A8X6Q4P5"/>
<comment type="caution">
    <text evidence="1">The sequence shown here is derived from an EMBL/GenBank/DDBJ whole genome shotgun (WGS) entry which is preliminary data.</text>
</comment>
<keyword evidence="2" id="KW-1185">Reference proteome</keyword>
<dbReference type="EMBL" id="BMAW01123172">
    <property type="protein sequence ID" value="GFU02119.1"/>
    <property type="molecule type" value="Genomic_DNA"/>
</dbReference>
<gene>
    <name evidence="1" type="ORF">NPIL_353981</name>
</gene>
<reference evidence="1" key="1">
    <citation type="submission" date="2020-08" db="EMBL/GenBank/DDBJ databases">
        <title>Multicomponent nature underlies the extraordinary mechanical properties of spider dragline silk.</title>
        <authorList>
            <person name="Kono N."/>
            <person name="Nakamura H."/>
            <person name="Mori M."/>
            <person name="Yoshida Y."/>
            <person name="Ohtoshi R."/>
            <person name="Malay A.D."/>
            <person name="Moran D.A.P."/>
            <person name="Tomita M."/>
            <person name="Numata K."/>
            <person name="Arakawa K."/>
        </authorList>
    </citation>
    <scope>NUCLEOTIDE SEQUENCE</scope>
</reference>